<protein>
    <submittedName>
        <fullName evidence="1">Uncharacterized protein</fullName>
    </submittedName>
</protein>
<evidence type="ECO:0000313" key="1">
    <source>
        <dbReference type="EMBL" id="KAJ7641089.1"/>
    </source>
</evidence>
<name>A0AAD7FWA5_9AGAR</name>
<accession>A0AAD7FWA5</accession>
<sequence length="151" mass="16364">MSASPSSPVECFVVLHWPSLTMSALPSPPSLALAEIRWNQYIRAVDPTRPALTTALNGLAATAATKTKKRRVENLLYILESQISASHPPSLYDPHVPPQGRYACFLLNITADGKLTRAGNGDRAMGCQVPGGQCRIISCSGARFRYSFGKY</sequence>
<comment type="caution">
    <text evidence="1">The sequence shown here is derived from an EMBL/GenBank/DDBJ whole genome shotgun (WGS) entry which is preliminary data.</text>
</comment>
<reference evidence="1" key="1">
    <citation type="submission" date="2023-03" db="EMBL/GenBank/DDBJ databases">
        <title>Massive genome expansion in bonnet fungi (Mycena s.s.) driven by repeated elements and novel gene families across ecological guilds.</title>
        <authorList>
            <consortium name="Lawrence Berkeley National Laboratory"/>
            <person name="Harder C.B."/>
            <person name="Miyauchi S."/>
            <person name="Viragh M."/>
            <person name="Kuo A."/>
            <person name="Thoen E."/>
            <person name="Andreopoulos B."/>
            <person name="Lu D."/>
            <person name="Skrede I."/>
            <person name="Drula E."/>
            <person name="Henrissat B."/>
            <person name="Morin E."/>
            <person name="Kohler A."/>
            <person name="Barry K."/>
            <person name="LaButti K."/>
            <person name="Morin E."/>
            <person name="Salamov A."/>
            <person name="Lipzen A."/>
            <person name="Mereny Z."/>
            <person name="Hegedus B."/>
            <person name="Baldrian P."/>
            <person name="Stursova M."/>
            <person name="Weitz H."/>
            <person name="Taylor A."/>
            <person name="Grigoriev I.V."/>
            <person name="Nagy L.G."/>
            <person name="Martin F."/>
            <person name="Kauserud H."/>
        </authorList>
    </citation>
    <scope>NUCLEOTIDE SEQUENCE</scope>
    <source>
        <strain evidence="1">9284</strain>
    </source>
</reference>
<proteinExistence type="predicted"/>
<evidence type="ECO:0000313" key="2">
    <source>
        <dbReference type="Proteomes" id="UP001221142"/>
    </source>
</evidence>
<keyword evidence="2" id="KW-1185">Reference proteome</keyword>
<organism evidence="1 2">
    <name type="scientific">Roridomyces roridus</name>
    <dbReference type="NCBI Taxonomy" id="1738132"/>
    <lineage>
        <taxon>Eukaryota</taxon>
        <taxon>Fungi</taxon>
        <taxon>Dikarya</taxon>
        <taxon>Basidiomycota</taxon>
        <taxon>Agaricomycotina</taxon>
        <taxon>Agaricomycetes</taxon>
        <taxon>Agaricomycetidae</taxon>
        <taxon>Agaricales</taxon>
        <taxon>Marasmiineae</taxon>
        <taxon>Mycenaceae</taxon>
        <taxon>Roridomyces</taxon>
    </lineage>
</organism>
<dbReference type="Proteomes" id="UP001221142">
    <property type="component" value="Unassembled WGS sequence"/>
</dbReference>
<dbReference type="AlphaFoldDB" id="A0AAD7FWA5"/>
<gene>
    <name evidence="1" type="ORF">FB45DRAFT_899412</name>
</gene>
<dbReference type="EMBL" id="JARKIF010000004">
    <property type="protein sequence ID" value="KAJ7641089.1"/>
    <property type="molecule type" value="Genomic_DNA"/>
</dbReference>